<feature type="transmembrane region" description="Helical" evidence="7">
    <location>
        <begin position="363"/>
        <end position="382"/>
    </location>
</feature>
<protein>
    <submittedName>
        <fullName evidence="9">Predicted arabinose efflux permease, MFS family</fullName>
    </submittedName>
</protein>
<feature type="domain" description="Major facilitator superfamily (MFS) profile" evidence="8">
    <location>
        <begin position="49"/>
        <end position="484"/>
    </location>
</feature>
<evidence type="ECO:0000256" key="7">
    <source>
        <dbReference type="SAM" id="Phobius"/>
    </source>
</evidence>
<evidence type="ECO:0000313" key="9">
    <source>
        <dbReference type="EMBL" id="SEK02362.1"/>
    </source>
</evidence>
<keyword evidence="4 7" id="KW-0812">Transmembrane</keyword>
<feature type="transmembrane region" description="Helical" evidence="7">
    <location>
        <begin position="458"/>
        <end position="481"/>
    </location>
</feature>
<evidence type="ECO:0000256" key="1">
    <source>
        <dbReference type="ARBA" id="ARBA00004141"/>
    </source>
</evidence>
<evidence type="ECO:0000256" key="3">
    <source>
        <dbReference type="ARBA" id="ARBA00022448"/>
    </source>
</evidence>
<feature type="transmembrane region" description="Helical" evidence="7">
    <location>
        <begin position="297"/>
        <end position="321"/>
    </location>
</feature>
<feature type="transmembrane region" description="Helical" evidence="7">
    <location>
        <begin position="45"/>
        <end position="73"/>
    </location>
</feature>
<feature type="transmembrane region" description="Helical" evidence="7">
    <location>
        <begin position="117"/>
        <end position="139"/>
    </location>
</feature>
<evidence type="ECO:0000256" key="2">
    <source>
        <dbReference type="ARBA" id="ARBA00010992"/>
    </source>
</evidence>
<dbReference type="RefSeq" id="WP_065059764.1">
    <property type="nucleotide sequence ID" value="NZ_CADFGN010000001.1"/>
</dbReference>
<dbReference type="Gene3D" id="1.20.1250.20">
    <property type="entry name" value="MFS general substrate transporter like domains"/>
    <property type="match status" value="1"/>
</dbReference>
<reference evidence="9 10" key="1">
    <citation type="submission" date="2016-10" db="EMBL/GenBank/DDBJ databases">
        <authorList>
            <person name="Varghese N."/>
            <person name="Submissions S."/>
        </authorList>
    </citation>
    <scope>NUCLEOTIDE SEQUENCE [LARGE SCALE GENOMIC DNA]</scope>
    <source>
        <strain evidence="9 10">LMG 22274</strain>
    </source>
</reference>
<comment type="caution">
    <text evidence="9">The sequence shown here is derived from an EMBL/GenBank/DDBJ whole genome shotgun (WGS) entry which is preliminary data.</text>
</comment>
<dbReference type="PANTHER" id="PTHR23511:SF34">
    <property type="entry name" value="SYNAPTIC VESICLE GLYCOPROTEIN 2"/>
    <property type="match status" value="1"/>
</dbReference>
<dbReference type="AlphaFoldDB" id="A0A1A5XF25"/>
<dbReference type="GO" id="GO:0022857">
    <property type="term" value="F:transmembrane transporter activity"/>
    <property type="evidence" value="ECO:0007669"/>
    <property type="project" value="InterPro"/>
</dbReference>
<feature type="transmembrane region" description="Helical" evidence="7">
    <location>
        <begin position="424"/>
        <end position="446"/>
    </location>
</feature>
<evidence type="ECO:0000256" key="6">
    <source>
        <dbReference type="ARBA" id="ARBA00023136"/>
    </source>
</evidence>
<dbReference type="PANTHER" id="PTHR23511">
    <property type="entry name" value="SYNAPTIC VESICLE GLYCOPROTEIN 2"/>
    <property type="match status" value="1"/>
</dbReference>
<dbReference type="SUPFAM" id="SSF103473">
    <property type="entry name" value="MFS general substrate transporter"/>
    <property type="match status" value="1"/>
</dbReference>
<feature type="transmembrane region" description="Helical" evidence="7">
    <location>
        <begin position="333"/>
        <end position="351"/>
    </location>
</feature>
<dbReference type="InterPro" id="IPR036259">
    <property type="entry name" value="MFS_trans_sf"/>
</dbReference>
<comment type="similarity">
    <text evidence="2">Belongs to the major facilitator superfamily. Sugar transporter (TC 2.A.1.1) family.</text>
</comment>
<dbReference type="InterPro" id="IPR005828">
    <property type="entry name" value="MFS_sugar_transport-like"/>
</dbReference>
<dbReference type="InterPro" id="IPR020846">
    <property type="entry name" value="MFS_dom"/>
</dbReference>
<dbReference type="EMBL" id="FNZM01000013">
    <property type="protein sequence ID" value="SEK02362.1"/>
    <property type="molecule type" value="Genomic_DNA"/>
</dbReference>
<feature type="transmembrane region" description="Helical" evidence="7">
    <location>
        <begin position="85"/>
        <end position="105"/>
    </location>
</feature>
<dbReference type="CDD" id="cd17316">
    <property type="entry name" value="MFS_SV2_like"/>
    <property type="match status" value="1"/>
</dbReference>
<comment type="subcellular location">
    <subcellularLocation>
        <location evidence="1">Membrane</location>
        <topology evidence="1">Multi-pass membrane protein</topology>
    </subcellularLocation>
</comment>
<dbReference type="GO" id="GO:0016020">
    <property type="term" value="C:membrane"/>
    <property type="evidence" value="ECO:0007669"/>
    <property type="project" value="UniProtKB-SubCell"/>
</dbReference>
<evidence type="ECO:0000313" key="10">
    <source>
        <dbReference type="Proteomes" id="UP000183529"/>
    </source>
</evidence>
<organism evidence="9 10">
    <name type="scientific">Paraburkholderia tropica</name>
    <dbReference type="NCBI Taxonomy" id="92647"/>
    <lineage>
        <taxon>Bacteria</taxon>
        <taxon>Pseudomonadati</taxon>
        <taxon>Pseudomonadota</taxon>
        <taxon>Betaproteobacteria</taxon>
        <taxon>Burkholderiales</taxon>
        <taxon>Burkholderiaceae</taxon>
        <taxon>Paraburkholderia</taxon>
    </lineage>
</organism>
<feature type="transmembrane region" description="Helical" evidence="7">
    <location>
        <begin position="394"/>
        <end position="412"/>
    </location>
</feature>
<sequence length="501" mass="54424">MPSETETRQSTQSSESTIGADINERAAIVETDLPARLDRLPWGRFHVLIVVALGVTWLLDGLEVTLAGAVASALKTSPVLHVDNAQVGLAGSAYIAGAVLGALGFGWLTDRLGRRKLFFITLAVYLLATAATACSWSFASFMVFRALTGAGIGGEYAAINSTIQEFTPARVRGWTDLSINGTFWVGAGIGALGSYALLDPRWLPPDWGWRACFLIGAVLALIILPMRRWIPESPRWLLTHGEHDEARSIVERIETRFREAGHTLNDNATSSLRLRARRHTPLSEVMHAIFVRHRRRAFVGLSLMTAQAFFYNAIFFTYALVLTEFYRVPGGDVGLYLLPFALGNFLGPLVLGRLFDVLGRRKMIAATYALSGVLLSASGYLFAHGWLTVVQQTVAWMVIFFFASAAASSAYLTVSESFPLEIRALAIAVFYAFGTGLGGMIGPAFFGRLIDTHQRSEVFTGYLVGSALMLGAALIAAIWGVDAERKSLEHVATPLSAIDDA</sequence>
<evidence type="ECO:0000256" key="5">
    <source>
        <dbReference type="ARBA" id="ARBA00022989"/>
    </source>
</evidence>
<feature type="transmembrane region" description="Helical" evidence="7">
    <location>
        <begin position="207"/>
        <end position="226"/>
    </location>
</feature>
<gene>
    <name evidence="9" type="ORF">SAMN05216550_113162</name>
</gene>
<proteinExistence type="inferred from homology"/>
<dbReference type="Proteomes" id="UP000183529">
    <property type="component" value="Unassembled WGS sequence"/>
</dbReference>
<keyword evidence="3" id="KW-0813">Transport</keyword>
<keyword evidence="5 7" id="KW-1133">Transmembrane helix</keyword>
<dbReference type="PROSITE" id="PS50850">
    <property type="entry name" value="MFS"/>
    <property type="match status" value="1"/>
</dbReference>
<dbReference type="Pfam" id="PF00083">
    <property type="entry name" value="Sugar_tr"/>
    <property type="match status" value="1"/>
</dbReference>
<keyword evidence="6 7" id="KW-0472">Membrane</keyword>
<evidence type="ECO:0000259" key="8">
    <source>
        <dbReference type="PROSITE" id="PS50850"/>
    </source>
</evidence>
<accession>A0A1A5XF25</accession>
<name>A0A1A5XF25_9BURK</name>
<evidence type="ECO:0000256" key="4">
    <source>
        <dbReference type="ARBA" id="ARBA00022692"/>
    </source>
</evidence>
<dbReference type="OrthoDB" id="5368493at2"/>